<dbReference type="SUPFAM" id="SSF81383">
    <property type="entry name" value="F-box domain"/>
    <property type="match status" value="1"/>
</dbReference>
<protein>
    <submittedName>
        <fullName evidence="1">F-box protein SKIP1</fullName>
    </submittedName>
</protein>
<comment type="caution">
    <text evidence="1">The sequence shown here is derived from an EMBL/GenBank/DDBJ whole genome shotgun (WGS) entry which is preliminary data.</text>
</comment>
<reference evidence="1 2" key="1">
    <citation type="journal article" date="2022" name="Nat. Plants">
        <title>Genomes of leafy and leafless Platanthera orchids illuminate the evolution of mycoheterotrophy.</title>
        <authorList>
            <person name="Li M.H."/>
            <person name="Liu K.W."/>
            <person name="Li Z."/>
            <person name="Lu H.C."/>
            <person name="Ye Q.L."/>
            <person name="Zhang D."/>
            <person name="Wang J.Y."/>
            <person name="Li Y.F."/>
            <person name="Zhong Z.M."/>
            <person name="Liu X."/>
            <person name="Yu X."/>
            <person name="Liu D.K."/>
            <person name="Tu X.D."/>
            <person name="Liu B."/>
            <person name="Hao Y."/>
            <person name="Liao X.Y."/>
            <person name="Jiang Y.T."/>
            <person name="Sun W.H."/>
            <person name="Chen J."/>
            <person name="Chen Y.Q."/>
            <person name="Ai Y."/>
            <person name="Zhai J.W."/>
            <person name="Wu S.S."/>
            <person name="Zhou Z."/>
            <person name="Hsiao Y.Y."/>
            <person name="Wu W.L."/>
            <person name="Chen Y.Y."/>
            <person name="Lin Y.F."/>
            <person name="Hsu J.L."/>
            <person name="Li C.Y."/>
            <person name="Wang Z.W."/>
            <person name="Zhao X."/>
            <person name="Zhong W.Y."/>
            <person name="Ma X.K."/>
            <person name="Ma L."/>
            <person name="Huang J."/>
            <person name="Chen G.Z."/>
            <person name="Huang M.Z."/>
            <person name="Huang L."/>
            <person name="Peng D.H."/>
            <person name="Luo Y.B."/>
            <person name="Zou S.Q."/>
            <person name="Chen S.P."/>
            <person name="Lan S."/>
            <person name="Tsai W.C."/>
            <person name="Van de Peer Y."/>
            <person name="Liu Z.J."/>
        </authorList>
    </citation>
    <scope>NUCLEOTIDE SEQUENCE [LARGE SCALE GENOMIC DNA]</scope>
    <source>
        <strain evidence="1">Lor287</strain>
    </source>
</reference>
<sequence length="283" mass="32407">MDQGRWEEMQMDCLVNIFSRLGLDDLTAAVPFVCRSWYQASGDPLGLRTLDFRHLDFNPSSPFAERISPQFSFSGFFKLVLARARGASVDLSFPSSVSPSIEDLYLASDECPRLKNLSLSRIKSEDETQFLQSIAKWKDLEVLEMDSKPSILPELVQQIGLSCSKFHGLKLRGSINKEDAAAIVGNLPNLRWLDLSTCRLRREEVIAIVEGCRQLKRLNVRDCVGFEADEEVRRRGSWIKVFEHEGSMIEDECEGFDLEDGDRDVSLEEMLMYYDDCYAMWLY</sequence>
<dbReference type="Gene3D" id="3.80.10.10">
    <property type="entry name" value="Ribonuclease Inhibitor"/>
    <property type="match status" value="1"/>
</dbReference>
<dbReference type="PANTHER" id="PTHR38926">
    <property type="entry name" value="F-BOX DOMAIN CONTAINING PROTEIN, EXPRESSED"/>
    <property type="match status" value="1"/>
</dbReference>
<dbReference type="Proteomes" id="UP001418222">
    <property type="component" value="Unassembled WGS sequence"/>
</dbReference>
<gene>
    <name evidence="1" type="primary">SKIP1</name>
    <name evidence="1" type="ORF">KSP39_PZI021250</name>
</gene>
<dbReference type="SUPFAM" id="SSF52047">
    <property type="entry name" value="RNI-like"/>
    <property type="match status" value="1"/>
</dbReference>
<accession>A0AAP0AYR6</accession>
<proteinExistence type="predicted"/>
<dbReference type="EMBL" id="JBBWWQ010000019">
    <property type="protein sequence ID" value="KAK8919377.1"/>
    <property type="molecule type" value="Genomic_DNA"/>
</dbReference>
<dbReference type="InterPro" id="IPR036047">
    <property type="entry name" value="F-box-like_dom_sf"/>
</dbReference>
<evidence type="ECO:0000313" key="1">
    <source>
        <dbReference type="EMBL" id="KAK8919377.1"/>
    </source>
</evidence>
<keyword evidence="2" id="KW-1185">Reference proteome</keyword>
<dbReference type="PANTHER" id="PTHR38926:SF5">
    <property type="entry name" value="F-BOX AND LEUCINE-RICH REPEAT PROTEIN 6"/>
    <property type="match status" value="1"/>
</dbReference>
<organism evidence="1 2">
    <name type="scientific">Platanthera zijinensis</name>
    <dbReference type="NCBI Taxonomy" id="2320716"/>
    <lineage>
        <taxon>Eukaryota</taxon>
        <taxon>Viridiplantae</taxon>
        <taxon>Streptophyta</taxon>
        <taxon>Embryophyta</taxon>
        <taxon>Tracheophyta</taxon>
        <taxon>Spermatophyta</taxon>
        <taxon>Magnoliopsida</taxon>
        <taxon>Liliopsida</taxon>
        <taxon>Asparagales</taxon>
        <taxon>Orchidaceae</taxon>
        <taxon>Orchidoideae</taxon>
        <taxon>Orchideae</taxon>
        <taxon>Orchidinae</taxon>
        <taxon>Platanthera</taxon>
    </lineage>
</organism>
<dbReference type="InterPro" id="IPR032675">
    <property type="entry name" value="LRR_dom_sf"/>
</dbReference>
<evidence type="ECO:0000313" key="2">
    <source>
        <dbReference type="Proteomes" id="UP001418222"/>
    </source>
</evidence>
<name>A0AAP0AYR6_9ASPA</name>
<dbReference type="AlphaFoldDB" id="A0AAP0AYR6"/>